<reference evidence="2" key="1">
    <citation type="submission" date="2014-05" db="EMBL/GenBank/DDBJ databases">
        <title>ATOL: Assembling a taxonomically balanced genome-scale reconstruction of the evolutionary history of the Enterobacteriaceae.</title>
        <authorList>
            <person name="Plunkett G. III"/>
            <person name="Neeno-Eckwall E.C."/>
            <person name="Glasner J.D."/>
            <person name="Perna N.T."/>
        </authorList>
    </citation>
    <scope>NUCLEOTIDE SEQUENCE [LARGE SCALE GENOMIC DNA]</scope>
    <source>
        <strain evidence="2">ATCC 49490</strain>
    </source>
</reference>
<accession>A0A085A7F3</accession>
<sequence length="129" mass="15160">MIKFTAIISKCQYSSFGLLHLLKKTHDNERVVLFSEIDELYEWRKRVVGEVLFKVYMIIPSAMRENNYLYNQLKACESLKEECFTEKIILNADKALSKQYKHMCSKFGWLPIDIYSKKCAEIAKSINCC</sequence>
<name>A0A085A7F3_9ENTR</name>
<dbReference type="RefSeq" id="WP_038157772.1">
    <property type="nucleotide sequence ID" value="NZ_JMTB01000085.1"/>
</dbReference>
<protein>
    <submittedName>
        <fullName evidence="1">Uncharacterized protein</fullName>
    </submittedName>
</protein>
<gene>
    <name evidence="1" type="ORF">GTGU_02665</name>
</gene>
<evidence type="ECO:0000313" key="2">
    <source>
        <dbReference type="Proteomes" id="UP000028630"/>
    </source>
</evidence>
<comment type="caution">
    <text evidence="1">The sequence shown here is derived from an EMBL/GenBank/DDBJ whole genome shotgun (WGS) entry which is preliminary data.</text>
</comment>
<dbReference type="OrthoDB" id="9780153at2"/>
<dbReference type="EMBL" id="JMTB01000085">
    <property type="protein sequence ID" value="KFC06148.1"/>
    <property type="molecule type" value="Genomic_DNA"/>
</dbReference>
<dbReference type="Proteomes" id="UP000028630">
    <property type="component" value="Unassembled WGS sequence"/>
</dbReference>
<proteinExistence type="predicted"/>
<keyword evidence="2" id="KW-1185">Reference proteome</keyword>
<organism evidence="1 2">
    <name type="scientific">Trabulsiella guamensis ATCC 49490</name>
    <dbReference type="NCBI Taxonomy" id="1005994"/>
    <lineage>
        <taxon>Bacteria</taxon>
        <taxon>Pseudomonadati</taxon>
        <taxon>Pseudomonadota</taxon>
        <taxon>Gammaproteobacteria</taxon>
        <taxon>Enterobacterales</taxon>
        <taxon>Enterobacteriaceae</taxon>
        <taxon>Trabulsiella</taxon>
    </lineage>
</organism>
<evidence type="ECO:0000313" key="1">
    <source>
        <dbReference type="EMBL" id="KFC06148.1"/>
    </source>
</evidence>
<dbReference type="AlphaFoldDB" id="A0A085A7F3"/>